<dbReference type="EMBL" id="DVOS01000059">
    <property type="protein sequence ID" value="HIV23706.1"/>
    <property type="molecule type" value="Genomic_DNA"/>
</dbReference>
<protein>
    <submittedName>
        <fullName evidence="1">EF2563 family selenium-dependent molybdenum hydroxylase system protein</fullName>
    </submittedName>
</protein>
<dbReference type="Proteomes" id="UP000886889">
    <property type="component" value="Unassembled WGS sequence"/>
</dbReference>
<dbReference type="AlphaFoldDB" id="A0A9D1P0C2"/>
<reference evidence="1" key="1">
    <citation type="submission" date="2020-10" db="EMBL/GenBank/DDBJ databases">
        <authorList>
            <person name="Gilroy R."/>
        </authorList>
    </citation>
    <scope>NUCLEOTIDE SEQUENCE</scope>
    <source>
        <strain evidence="1">ChiBcec6-7307</strain>
    </source>
</reference>
<dbReference type="InterPro" id="IPR017695">
    <property type="entry name" value="Se-dep_Mo_hydrolase_YqeB"/>
</dbReference>
<name>A0A9D1P0C2_9FIRM</name>
<accession>A0A9D1P0C2</accession>
<dbReference type="Gene3D" id="3.40.630.10">
    <property type="entry name" value="Zn peptidases"/>
    <property type="match status" value="1"/>
</dbReference>
<comment type="caution">
    <text evidence="1">The sequence shown here is derived from an EMBL/GenBank/DDBJ whole genome shotgun (WGS) entry which is preliminary data.</text>
</comment>
<evidence type="ECO:0000313" key="2">
    <source>
        <dbReference type="Proteomes" id="UP000886889"/>
    </source>
</evidence>
<organism evidence="1 2">
    <name type="scientific">Candidatus Merdiplasma excrementigallinarum</name>
    <dbReference type="NCBI Taxonomy" id="2840864"/>
    <lineage>
        <taxon>Bacteria</taxon>
        <taxon>Bacillati</taxon>
        <taxon>Bacillota</taxon>
        <taxon>Clostridia</taxon>
        <taxon>Lachnospirales</taxon>
        <taxon>Lachnospiraceae</taxon>
        <taxon>Lachnospiraceae incertae sedis</taxon>
        <taxon>Candidatus Merdiplasma</taxon>
    </lineage>
</organism>
<proteinExistence type="predicted"/>
<evidence type="ECO:0000313" key="1">
    <source>
        <dbReference type="EMBL" id="HIV23706.1"/>
    </source>
</evidence>
<sequence length="296" mass="31149">MSGIFSDHTVMVRGGGDLASGTIHRLVRCGFPVIVLEIPRPSAIRRQVAFCEAVYDGAAVIEGVTCRLAASPSEARKIAARGEAALLIDPECRSLKELRPWALVDAILAKKNLGTSRSMASRTIALGPGFCAGKDVDLVIETKRGHDLGRIITEGYAAPDTGVPGTIGGYGRERVVRAPAGGILEPEVSIGSQVEAGQLIARIFPAPSGKSAGPVAPPQTAVPVYAALSGLVRGMIRAGYPVTEGLKIADIDPRKEEYANCFTISDKTRCIAGSVLEGLLWPQMRQAPDHSSQTEA</sequence>
<dbReference type="NCBIfam" id="TIGR03309">
    <property type="entry name" value="matur_yqeB"/>
    <property type="match status" value="1"/>
</dbReference>
<reference evidence="1" key="2">
    <citation type="journal article" date="2021" name="PeerJ">
        <title>Extensive microbial diversity within the chicken gut microbiome revealed by metagenomics and culture.</title>
        <authorList>
            <person name="Gilroy R."/>
            <person name="Ravi A."/>
            <person name="Getino M."/>
            <person name="Pursley I."/>
            <person name="Horton D.L."/>
            <person name="Alikhan N.F."/>
            <person name="Baker D."/>
            <person name="Gharbi K."/>
            <person name="Hall N."/>
            <person name="Watson M."/>
            <person name="Adriaenssens E.M."/>
            <person name="Foster-Nyarko E."/>
            <person name="Jarju S."/>
            <person name="Secka A."/>
            <person name="Antonio M."/>
            <person name="Oren A."/>
            <person name="Chaudhuri R.R."/>
            <person name="La Ragione R."/>
            <person name="Hildebrand F."/>
            <person name="Pallen M.J."/>
        </authorList>
    </citation>
    <scope>NUCLEOTIDE SEQUENCE</scope>
    <source>
        <strain evidence="1">ChiBcec6-7307</strain>
    </source>
</reference>
<gene>
    <name evidence="1" type="ORF">IAC80_07170</name>
</gene>